<organism evidence="5 6">
    <name type="scientific">Nonlabens ponticola</name>
    <dbReference type="NCBI Taxonomy" id="2496866"/>
    <lineage>
        <taxon>Bacteria</taxon>
        <taxon>Pseudomonadati</taxon>
        <taxon>Bacteroidota</taxon>
        <taxon>Flavobacteriia</taxon>
        <taxon>Flavobacteriales</taxon>
        <taxon>Flavobacteriaceae</taxon>
        <taxon>Nonlabens</taxon>
    </lineage>
</organism>
<dbReference type="SUPFAM" id="SSF46689">
    <property type="entry name" value="Homeodomain-like"/>
    <property type="match status" value="1"/>
</dbReference>
<dbReference type="Proteomes" id="UP000279600">
    <property type="component" value="Chromosome"/>
</dbReference>
<keyword evidence="3" id="KW-0804">Transcription</keyword>
<dbReference type="EMBL" id="CP034549">
    <property type="protein sequence ID" value="AZQ44136.1"/>
    <property type="molecule type" value="Genomic_DNA"/>
</dbReference>
<feature type="domain" description="HTH araC/xylS-type" evidence="4">
    <location>
        <begin position="198"/>
        <end position="302"/>
    </location>
</feature>
<dbReference type="Pfam" id="PF12833">
    <property type="entry name" value="HTH_18"/>
    <property type="match status" value="1"/>
</dbReference>
<gene>
    <name evidence="5" type="ORF">EJ995_07785</name>
</gene>
<dbReference type="KEGG" id="noj:EJ995_07785"/>
<dbReference type="SMART" id="SM00342">
    <property type="entry name" value="HTH_ARAC"/>
    <property type="match status" value="1"/>
</dbReference>
<dbReference type="InterPro" id="IPR018060">
    <property type="entry name" value="HTH_AraC"/>
</dbReference>
<keyword evidence="2" id="KW-0238">DNA-binding</keyword>
<accession>A0A3S9MXZ0</accession>
<name>A0A3S9MXZ0_9FLAO</name>
<dbReference type="PANTHER" id="PTHR43280">
    <property type="entry name" value="ARAC-FAMILY TRANSCRIPTIONAL REGULATOR"/>
    <property type="match status" value="1"/>
</dbReference>
<dbReference type="InterPro" id="IPR009057">
    <property type="entry name" value="Homeodomain-like_sf"/>
</dbReference>
<keyword evidence="1" id="KW-0805">Transcription regulation</keyword>
<evidence type="ECO:0000259" key="4">
    <source>
        <dbReference type="PROSITE" id="PS01124"/>
    </source>
</evidence>
<dbReference type="GO" id="GO:0043565">
    <property type="term" value="F:sequence-specific DNA binding"/>
    <property type="evidence" value="ECO:0007669"/>
    <property type="project" value="InterPro"/>
</dbReference>
<evidence type="ECO:0000256" key="1">
    <source>
        <dbReference type="ARBA" id="ARBA00023015"/>
    </source>
</evidence>
<dbReference type="PANTHER" id="PTHR43280:SF32">
    <property type="entry name" value="TRANSCRIPTIONAL REGULATORY PROTEIN"/>
    <property type="match status" value="1"/>
</dbReference>
<reference evidence="5 6" key="1">
    <citation type="submission" date="2018-12" db="EMBL/GenBank/DDBJ databases">
        <title>Complete genome of Nonlabens sp. MJ115.</title>
        <authorList>
            <person name="Choi H.S."/>
            <person name="Jung J."/>
        </authorList>
    </citation>
    <scope>NUCLEOTIDE SEQUENCE [LARGE SCALE GENOMIC DNA]</scope>
    <source>
        <strain evidence="5 6">MJ115</strain>
    </source>
</reference>
<protein>
    <submittedName>
        <fullName evidence="5">AraC family transcriptional regulator</fullName>
    </submittedName>
</protein>
<dbReference type="Gene3D" id="1.10.10.60">
    <property type="entry name" value="Homeodomain-like"/>
    <property type="match status" value="2"/>
</dbReference>
<sequence length="304" mass="35264">MMTTEILHISSITAYHKLKGLKSPLHPLLSIVDFNDMQQEYKSTGKMTFGFYCVALKDLINGAMKYGLQEYDFKDGVLAFLAPHQNMSVEVNDGSQLKHKGKMLLMHPDFIYKTGLASKMKSYDFFEYHLNEALHLSDREQQLINDLLNQIELELQNNIDSHSHNVIISQIDLLLTYSARFYERQFHTRRKVHHDVLEKFEILLRESFENKLLNPGIPTVKQIADDLNLSPNYLSRLLKTLTNKSTQEHIHETIISRAKLQLANTPLSVSEISYALGFEHPQSFGKLFKRKTEMTPLEYRQSFN</sequence>
<dbReference type="AlphaFoldDB" id="A0A3S9MXZ0"/>
<evidence type="ECO:0000256" key="2">
    <source>
        <dbReference type="ARBA" id="ARBA00023125"/>
    </source>
</evidence>
<proteinExistence type="predicted"/>
<dbReference type="PROSITE" id="PS01124">
    <property type="entry name" value="HTH_ARAC_FAMILY_2"/>
    <property type="match status" value="1"/>
</dbReference>
<evidence type="ECO:0000256" key="3">
    <source>
        <dbReference type="ARBA" id="ARBA00023163"/>
    </source>
</evidence>
<dbReference type="OrthoDB" id="2600165at2"/>
<dbReference type="GO" id="GO:0003700">
    <property type="term" value="F:DNA-binding transcription factor activity"/>
    <property type="evidence" value="ECO:0007669"/>
    <property type="project" value="InterPro"/>
</dbReference>
<evidence type="ECO:0000313" key="6">
    <source>
        <dbReference type="Proteomes" id="UP000279600"/>
    </source>
</evidence>
<keyword evidence="6" id="KW-1185">Reference proteome</keyword>
<evidence type="ECO:0000313" key="5">
    <source>
        <dbReference type="EMBL" id="AZQ44136.1"/>
    </source>
</evidence>